<evidence type="ECO:0000256" key="1">
    <source>
        <dbReference type="SAM" id="MobiDB-lite"/>
    </source>
</evidence>
<dbReference type="HOGENOM" id="CLU_107268_0_0_1"/>
<dbReference type="Proteomes" id="UP000028524">
    <property type="component" value="Unassembled WGS sequence"/>
</dbReference>
<dbReference type="EMBL" id="KL660394">
    <property type="protein sequence ID" value="KFA66777.1"/>
    <property type="molecule type" value="Genomic_DNA"/>
</dbReference>
<dbReference type="OrthoDB" id="5428673at2759"/>
<gene>
    <name evidence="2" type="ORF">S40285_09513</name>
</gene>
<organism evidence="2 3">
    <name type="scientific">Stachybotrys chlorohalonatus (strain IBT 40285)</name>
    <dbReference type="NCBI Taxonomy" id="1283841"/>
    <lineage>
        <taxon>Eukaryota</taxon>
        <taxon>Fungi</taxon>
        <taxon>Dikarya</taxon>
        <taxon>Ascomycota</taxon>
        <taxon>Pezizomycotina</taxon>
        <taxon>Sordariomycetes</taxon>
        <taxon>Hypocreomycetidae</taxon>
        <taxon>Hypocreales</taxon>
        <taxon>Stachybotryaceae</taxon>
        <taxon>Stachybotrys</taxon>
    </lineage>
</organism>
<dbReference type="InParanoid" id="A0A084QS42"/>
<reference evidence="2 3" key="1">
    <citation type="journal article" date="2014" name="BMC Genomics">
        <title>Comparative genome sequencing reveals chemotype-specific gene clusters in the toxigenic black mold Stachybotrys.</title>
        <authorList>
            <person name="Semeiks J."/>
            <person name="Borek D."/>
            <person name="Otwinowski Z."/>
            <person name="Grishin N.V."/>
        </authorList>
    </citation>
    <scope>NUCLEOTIDE SEQUENCE [LARGE SCALE GENOMIC DNA]</scope>
    <source>
        <strain evidence="2 3">IBT 40285</strain>
    </source>
</reference>
<keyword evidence="3" id="KW-1185">Reference proteome</keyword>
<protein>
    <submittedName>
        <fullName evidence="2">Uncharacterized protein</fullName>
    </submittedName>
</protein>
<evidence type="ECO:0000313" key="2">
    <source>
        <dbReference type="EMBL" id="KFA66777.1"/>
    </source>
</evidence>
<dbReference type="AlphaFoldDB" id="A0A084QS42"/>
<accession>A0A084QS42</accession>
<feature type="compositionally biased region" description="Low complexity" evidence="1">
    <location>
        <begin position="87"/>
        <end position="104"/>
    </location>
</feature>
<feature type="region of interest" description="Disordered" evidence="1">
    <location>
        <begin position="87"/>
        <end position="115"/>
    </location>
</feature>
<evidence type="ECO:0000313" key="3">
    <source>
        <dbReference type="Proteomes" id="UP000028524"/>
    </source>
</evidence>
<sequence>MDIQDTAIQDTIIVGGREFDTTGRPNFKAAAACGSTFYPLRPRQCYPLLSTLLTSPVDLPQFFLPISLVEGWVRYMNEAPELRYMNEAPEPARGPGPGSRSNSSYKEQPSRRGKAWSPTSVSEIYLWIAIQIYIGLHRETRLEDLGTPPRLKGIFLVTIVK</sequence>
<name>A0A084QS42_STAC4</name>
<proteinExistence type="predicted"/>